<feature type="compositionally biased region" description="Basic and acidic residues" evidence="1">
    <location>
        <begin position="33"/>
        <end position="58"/>
    </location>
</feature>
<feature type="region of interest" description="Disordered" evidence="1">
    <location>
        <begin position="329"/>
        <end position="352"/>
    </location>
</feature>
<sequence length="848" mass="96844">GLEAPRNSLELPVETSYGACAVRDNMQYAYKVTKEPSDKKSHPSEAPIKKLISEEIAGKPKTKKNSPSIVARLMGVDMLPFDSNAALQVVEVKNRTFESKLLGKERSKKDSVPYVLPTSNQSQQLEFGSFNHHIDSYSGTCGSRVKSIKPKPREHPQEEELQRFKKEFEAWQAARFRECSKVVEYSSDATQLIAREELNREKTYCYVNSKRTESDRLKETKDLAVLTGPHETLTFQNCKMKSKYLPAEEMESLYSNRMTQTEICESQRMSSDISLDMVSAPTKIVVLQPGPGRLGLFEDSWNNTPSTSEDRGSIEDFLEEVKERLKNELQGKSPKKRTARGGEIETPYWGRPSEPKQIAQCIAQQVREGVTKELGMNLHRSESTRSHRSEIQFHGTGSPEFINRDTRKFLTERLTNVLKGEAHQEIPFSVLGSSKRSVSGDVQMSYPDKFANELETQSFSFRRELEGCEVQHKQLSPRNLVRSLSAPVSGTSFGKLLLEDRHILTGAQIRRKHEVFEKASLSSKKQKKDRFNIKQKVSSFKYSLTLRGRLFRKRVKSIPEPHQKNNHFLKDITSGPTVMMNSCETRENFTEVPPSPASVCSSIQEECWRPIDYLNTTPSSGVHQLEESEMPQVFKEINSNLNELRRRLNQLDGSFLEETINDQQPGEVEIYIEDQDEAFVRDLLVASGLYDGSHSRSLSKWDPLGKSISYQVFEEVEDSYRRQATQDNKMCTKYHGEKLSHMMILDLLNEVLPTILKQPVSMSRYIEKATGLLHKAPYGRKLLSCLWEIIQENLHPAADDHSLDNLLARDLQSNPWSGLMDDDINVIGREIEYLITNDLIDEMIDHFL</sequence>
<name>A0A2Z7CBE1_9LAMI</name>
<dbReference type="Pfam" id="PF14309">
    <property type="entry name" value="DUF4378"/>
    <property type="match status" value="1"/>
</dbReference>
<organism evidence="3 4">
    <name type="scientific">Dorcoceras hygrometricum</name>
    <dbReference type="NCBI Taxonomy" id="472368"/>
    <lineage>
        <taxon>Eukaryota</taxon>
        <taxon>Viridiplantae</taxon>
        <taxon>Streptophyta</taxon>
        <taxon>Embryophyta</taxon>
        <taxon>Tracheophyta</taxon>
        <taxon>Spermatophyta</taxon>
        <taxon>Magnoliopsida</taxon>
        <taxon>eudicotyledons</taxon>
        <taxon>Gunneridae</taxon>
        <taxon>Pentapetalae</taxon>
        <taxon>asterids</taxon>
        <taxon>lamiids</taxon>
        <taxon>Lamiales</taxon>
        <taxon>Gesneriaceae</taxon>
        <taxon>Didymocarpoideae</taxon>
        <taxon>Trichosporeae</taxon>
        <taxon>Loxocarpinae</taxon>
        <taxon>Dorcoceras</taxon>
    </lineage>
</organism>
<dbReference type="PANTHER" id="PTHR40836:SF4">
    <property type="entry name" value="RB1-INDUCIBLE COILED-COIL PROTEIN"/>
    <property type="match status" value="1"/>
</dbReference>
<feature type="region of interest" description="Disordered" evidence="1">
    <location>
        <begin position="379"/>
        <end position="399"/>
    </location>
</feature>
<dbReference type="InterPro" id="IPR025486">
    <property type="entry name" value="DUF4378"/>
</dbReference>
<accession>A0A2Z7CBE1</accession>
<evidence type="ECO:0000313" key="3">
    <source>
        <dbReference type="EMBL" id="KZV41743.1"/>
    </source>
</evidence>
<dbReference type="OrthoDB" id="446244at2759"/>
<evidence type="ECO:0000313" key="4">
    <source>
        <dbReference type="Proteomes" id="UP000250235"/>
    </source>
</evidence>
<feature type="domain" description="DUF4378" evidence="2">
    <location>
        <begin position="677"/>
        <end position="842"/>
    </location>
</feature>
<dbReference type="AlphaFoldDB" id="A0A2Z7CBE1"/>
<keyword evidence="4" id="KW-1185">Reference proteome</keyword>
<dbReference type="EMBL" id="KQ999391">
    <property type="protein sequence ID" value="KZV41743.1"/>
    <property type="molecule type" value="Genomic_DNA"/>
</dbReference>
<reference evidence="3 4" key="1">
    <citation type="journal article" date="2015" name="Proc. Natl. Acad. Sci. U.S.A.">
        <title>The resurrection genome of Boea hygrometrica: A blueprint for survival of dehydration.</title>
        <authorList>
            <person name="Xiao L."/>
            <person name="Yang G."/>
            <person name="Zhang L."/>
            <person name="Yang X."/>
            <person name="Zhao S."/>
            <person name="Ji Z."/>
            <person name="Zhou Q."/>
            <person name="Hu M."/>
            <person name="Wang Y."/>
            <person name="Chen M."/>
            <person name="Xu Y."/>
            <person name="Jin H."/>
            <person name="Xiao X."/>
            <person name="Hu G."/>
            <person name="Bao F."/>
            <person name="Hu Y."/>
            <person name="Wan P."/>
            <person name="Li L."/>
            <person name="Deng X."/>
            <person name="Kuang T."/>
            <person name="Xiang C."/>
            <person name="Zhu J.K."/>
            <person name="Oliver M.J."/>
            <person name="He Y."/>
        </authorList>
    </citation>
    <scope>NUCLEOTIDE SEQUENCE [LARGE SCALE GENOMIC DNA]</scope>
    <source>
        <strain evidence="4">cv. XS01</strain>
    </source>
</reference>
<proteinExistence type="predicted"/>
<dbReference type="PANTHER" id="PTHR40836">
    <property type="entry name" value="RB1-INDUCIBLE COILED-COIL PROTEIN"/>
    <property type="match status" value="1"/>
</dbReference>
<feature type="non-terminal residue" evidence="3">
    <location>
        <position position="1"/>
    </location>
</feature>
<evidence type="ECO:0000256" key="1">
    <source>
        <dbReference type="SAM" id="MobiDB-lite"/>
    </source>
</evidence>
<feature type="region of interest" description="Disordered" evidence="1">
    <location>
        <begin position="33"/>
        <end position="65"/>
    </location>
</feature>
<protein>
    <recommendedName>
        <fullName evidence="2">DUF4378 domain-containing protein</fullName>
    </recommendedName>
</protein>
<evidence type="ECO:0000259" key="2">
    <source>
        <dbReference type="Pfam" id="PF14309"/>
    </source>
</evidence>
<gene>
    <name evidence="3" type="ORF">F511_22155</name>
</gene>
<feature type="compositionally biased region" description="Basic and acidic residues" evidence="1">
    <location>
        <begin position="379"/>
        <end position="391"/>
    </location>
</feature>
<dbReference type="Proteomes" id="UP000250235">
    <property type="component" value="Unassembled WGS sequence"/>
</dbReference>